<dbReference type="EMBL" id="JBGMEI010000010">
    <property type="protein sequence ID" value="MFO3666011.1"/>
    <property type="molecule type" value="Genomic_DNA"/>
</dbReference>
<sequence>MIKYIYLAGGCFWGVEAYFKEIDGVLDTEVGYANGKSDQTNYQEIKFTDHAETVEIKYDDERINLERLLEYLYYIIDPFSIDKQGNDRGRQYRTGIYSKNEEDLKKAKNFLDKKQEKEDKEIKVEVEKLKNFVVAEDYHQDYLEKNPTGYCHINLNDRPNI</sequence>
<dbReference type="PANTHER" id="PTHR42799:SF2">
    <property type="entry name" value="MITOCHONDRIAL PEPTIDE METHIONINE SULFOXIDE REDUCTASE"/>
    <property type="match status" value="1"/>
</dbReference>
<dbReference type="NCBIfam" id="TIGR00401">
    <property type="entry name" value="msrA"/>
    <property type="match status" value="1"/>
</dbReference>
<gene>
    <name evidence="4 6" type="primary">msrA</name>
    <name evidence="6" type="ORF">ACCQ41_07110</name>
</gene>
<keyword evidence="7" id="KW-1185">Reference proteome</keyword>
<evidence type="ECO:0000313" key="7">
    <source>
        <dbReference type="Proteomes" id="UP001637996"/>
    </source>
</evidence>
<dbReference type="InterPro" id="IPR050162">
    <property type="entry name" value="MsrA_MetSO_reductase"/>
</dbReference>
<name>A0ABW9M9M2_9FIRM</name>
<comment type="caution">
    <text evidence="6">The sequence shown here is derived from an EMBL/GenBank/DDBJ whole genome shotgun (WGS) entry which is preliminary data.</text>
</comment>
<comment type="similarity">
    <text evidence="4">Belongs to the MsrA Met sulfoxide reductase family.</text>
</comment>
<dbReference type="PANTHER" id="PTHR42799">
    <property type="entry name" value="MITOCHONDRIAL PEPTIDE METHIONINE SULFOXIDE REDUCTASE"/>
    <property type="match status" value="1"/>
</dbReference>
<evidence type="ECO:0000256" key="3">
    <source>
        <dbReference type="ARBA" id="ARBA00048782"/>
    </source>
</evidence>
<comment type="catalytic activity">
    <reaction evidence="2 4">
        <text>L-methionyl-[protein] + [thioredoxin]-disulfide + H2O = L-methionyl-(S)-S-oxide-[protein] + [thioredoxin]-dithiol</text>
        <dbReference type="Rhea" id="RHEA:14217"/>
        <dbReference type="Rhea" id="RHEA-COMP:10698"/>
        <dbReference type="Rhea" id="RHEA-COMP:10700"/>
        <dbReference type="Rhea" id="RHEA-COMP:12313"/>
        <dbReference type="Rhea" id="RHEA-COMP:12315"/>
        <dbReference type="ChEBI" id="CHEBI:15377"/>
        <dbReference type="ChEBI" id="CHEBI:16044"/>
        <dbReference type="ChEBI" id="CHEBI:29950"/>
        <dbReference type="ChEBI" id="CHEBI:44120"/>
        <dbReference type="ChEBI" id="CHEBI:50058"/>
        <dbReference type="EC" id="1.8.4.11"/>
    </reaction>
</comment>
<dbReference type="Proteomes" id="UP001637996">
    <property type="component" value="Unassembled WGS sequence"/>
</dbReference>
<keyword evidence="1 4" id="KW-0560">Oxidoreductase</keyword>
<comment type="catalytic activity">
    <reaction evidence="3 4">
        <text>[thioredoxin]-disulfide + L-methionine + H2O = L-methionine (S)-S-oxide + [thioredoxin]-dithiol</text>
        <dbReference type="Rhea" id="RHEA:19993"/>
        <dbReference type="Rhea" id="RHEA-COMP:10698"/>
        <dbReference type="Rhea" id="RHEA-COMP:10700"/>
        <dbReference type="ChEBI" id="CHEBI:15377"/>
        <dbReference type="ChEBI" id="CHEBI:29950"/>
        <dbReference type="ChEBI" id="CHEBI:50058"/>
        <dbReference type="ChEBI" id="CHEBI:57844"/>
        <dbReference type="ChEBI" id="CHEBI:58772"/>
        <dbReference type="EC" id="1.8.4.11"/>
    </reaction>
</comment>
<dbReference type="EC" id="1.8.4.11" evidence="4"/>
<protein>
    <recommendedName>
        <fullName evidence="4">Peptide methionine sulfoxide reductase MsrA</fullName>
        <shortName evidence="4">Protein-methionine-S-oxide reductase</shortName>
        <ecNumber evidence="4">1.8.4.11</ecNumber>
    </recommendedName>
    <alternativeName>
        <fullName evidence="4">Peptide-methionine (S)-S-oxide reductase</fullName>
        <shortName evidence="4">Peptide Met(O) reductase</shortName>
    </alternativeName>
</protein>
<dbReference type="SUPFAM" id="SSF55068">
    <property type="entry name" value="Peptide methionine sulfoxide reductase"/>
    <property type="match status" value="1"/>
</dbReference>
<evidence type="ECO:0000256" key="4">
    <source>
        <dbReference type="HAMAP-Rule" id="MF_01401"/>
    </source>
</evidence>
<dbReference type="RefSeq" id="WP_410031670.1">
    <property type="nucleotide sequence ID" value="NZ_JBGMEI010000010.1"/>
</dbReference>
<organism evidence="6 7">
    <name type="scientific">Anaerococcus martiniensis</name>
    <dbReference type="NCBI Taxonomy" id="3115615"/>
    <lineage>
        <taxon>Bacteria</taxon>
        <taxon>Bacillati</taxon>
        <taxon>Bacillota</taxon>
        <taxon>Tissierellia</taxon>
        <taxon>Tissierellales</taxon>
        <taxon>Peptoniphilaceae</taxon>
        <taxon>Anaerococcus</taxon>
    </lineage>
</organism>
<dbReference type="Pfam" id="PF01625">
    <property type="entry name" value="PMSR"/>
    <property type="match status" value="1"/>
</dbReference>
<evidence type="ECO:0000259" key="5">
    <source>
        <dbReference type="Pfam" id="PF01625"/>
    </source>
</evidence>
<feature type="domain" description="Peptide methionine sulphoxide reductase MsrA" evidence="5">
    <location>
        <begin position="5"/>
        <end position="152"/>
    </location>
</feature>
<dbReference type="HAMAP" id="MF_01401">
    <property type="entry name" value="MsrA"/>
    <property type="match status" value="1"/>
</dbReference>
<accession>A0ABW9M9M2</accession>
<dbReference type="Gene3D" id="3.30.1060.10">
    <property type="entry name" value="Peptide methionine sulphoxide reductase MsrA"/>
    <property type="match status" value="1"/>
</dbReference>
<dbReference type="InterPro" id="IPR002569">
    <property type="entry name" value="Met_Sox_Rdtase_MsrA_dom"/>
</dbReference>
<evidence type="ECO:0000256" key="2">
    <source>
        <dbReference type="ARBA" id="ARBA00047806"/>
    </source>
</evidence>
<feature type="active site" evidence="4">
    <location>
        <position position="11"/>
    </location>
</feature>
<proteinExistence type="inferred from homology"/>
<evidence type="ECO:0000256" key="1">
    <source>
        <dbReference type="ARBA" id="ARBA00023002"/>
    </source>
</evidence>
<dbReference type="InterPro" id="IPR036509">
    <property type="entry name" value="Met_Sox_Rdtase_MsrA_sf"/>
</dbReference>
<dbReference type="GO" id="GO:0008113">
    <property type="term" value="F:peptide-methionine (S)-S-oxide reductase activity"/>
    <property type="evidence" value="ECO:0007669"/>
    <property type="project" value="UniProtKB-EC"/>
</dbReference>
<reference evidence="6 7" key="1">
    <citation type="journal article" date="2025" name="Anaerobe">
        <title>Description of Anaerococcus kampingiae sp. nov., Anaerococcus groningensis sp. nov., Anaerococcus martiniensis sp. nov., and Anaerococcus cruorum sp. nov., isolated from human clinical specimens.</title>
        <authorList>
            <person name="Boiten K.E."/>
            <person name="Meijer J."/>
            <person name="van Wezel E.M."/>
            <person name="Veloo A.C.M."/>
        </authorList>
    </citation>
    <scope>NUCLEOTIDE SEQUENCE [LARGE SCALE GENOMIC DNA]</scope>
    <source>
        <strain evidence="6 7">ENR0831</strain>
    </source>
</reference>
<evidence type="ECO:0000313" key="6">
    <source>
        <dbReference type="EMBL" id="MFO3666011.1"/>
    </source>
</evidence>
<comment type="function">
    <text evidence="4">Has an important function as a repair enzyme for proteins that have been inactivated by oxidation. Catalyzes the reversible oxidation-reduction of methionine sulfoxide in proteins to methionine.</text>
</comment>